<organism evidence="2">
    <name type="scientific">Sapovirus GI.2</name>
    <dbReference type="NCBI Taxonomy" id="1398551"/>
    <lineage>
        <taxon>Viruses</taxon>
        <taxon>Riboviria</taxon>
        <taxon>Orthornavirae</taxon>
        <taxon>Pisuviricota</taxon>
        <taxon>Pisoniviricetes</taxon>
        <taxon>Picornavirales</taxon>
        <taxon>Caliciviridae</taxon>
        <taxon>Sapovirus</taxon>
        <taxon>Sapovirus sapporoense</taxon>
        <taxon>Sapporo virus</taxon>
    </lineage>
</organism>
<dbReference type="Pfam" id="PF05752">
    <property type="entry name" value="Calici_MSP"/>
    <property type="match status" value="1"/>
</dbReference>
<evidence type="ECO:0000313" key="2">
    <source>
        <dbReference type="EMBL" id="BAU51700.1"/>
    </source>
</evidence>
<dbReference type="EMBL" id="LC081164">
    <property type="protein sequence ID" value="BAU51700.1"/>
    <property type="molecule type" value="Genomic_RNA"/>
</dbReference>
<name>A0A125T1J5_9CALI</name>
<proteinExistence type="predicted"/>
<feature type="compositionally biased region" description="Polar residues" evidence="1">
    <location>
        <begin position="150"/>
        <end position="163"/>
    </location>
</feature>
<sequence length="163" mass="17811">MSWLVGALQTTGSLVDLAGTVSDIVYKQRQVAQLEKQNQLMEQWMYKQEALQKSQMDLTRDLAVNTPVYRVQAALDAGFDPISARRLAGSSERVIYGNLDRPIMHAGTMEGIRQTNHLNAISSAMATFKSGTQFGKPAPPKIQTGIPTKPSINLNHQPGSSSV</sequence>
<evidence type="ECO:0000256" key="1">
    <source>
        <dbReference type="SAM" id="MobiDB-lite"/>
    </source>
</evidence>
<protein>
    <submittedName>
        <fullName evidence="2">Minor structural protein</fullName>
    </submittedName>
</protein>
<dbReference type="InterPro" id="IPR008437">
    <property type="entry name" value="Minor_structural_calicivir"/>
</dbReference>
<feature type="region of interest" description="Disordered" evidence="1">
    <location>
        <begin position="144"/>
        <end position="163"/>
    </location>
</feature>
<reference evidence="2" key="1">
    <citation type="journal article" date="2016" name="J. Med. Virol.">
        <title>Epidemics of GI.2 sapovirus in gastroenteritis outbreaks during 2012-2013 in Osaka City, Japan.</title>
        <authorList>
            <person name="Iritani N."/>
            <person name="Yamamoto S.P."/>
            <person name="Abe N."/>
            <person name="Kubo H."/>
            <person name="Oka T."/>
            <person name="Kaida A."/>
        </authorList>
    </citation>
    <scope>NUCLEOTIDE SEQUENCE</scope>
    <source>
        <strain evidence="2">Sav GI/Hu/JP/2013/GI.2/OH13013</strain>
    </source>
</reference>
<accession>A0A125T1J5</accession>